<dbReference type="GO" id="GO:0008235">
    <property type="term" value="F:metalloexopeptidase activity"/>
    <property type="evidence" value="ECO:0007669"/>
    <property type="project" value="InterPro"/>
</dbReference>
<dbReference type="AlphaFoldDB" id="A0A1H4C632"/>
<dbReference type="PANTHER" id="PTHR12147:SF26">
    <property type="entry name" value="PEPTIDASE M28 DOMAIN-CONTAINING PROTEIN"/>
    <property type="match status" value="1"/>
</dbReference>
<dbReference type="SUPFAM" id="SSF53187">
    <property type="entry name" value="Zn-dependent exopeptidases"/>
    <property type="match status" value="1"/>
</dbReference>
<protein>
    <submittedName>
        <fullName evidence="2">Peptidase family M28</fullName>
    </submittedName>
</protein>
<keyword evidence="3" id="KW-1185">Reference proteome</keyword>
<dbReference type="OrthoDB" id="9778250at2"/>
<dbReference type="GO" id="GO:0006508">
    <property type="term" value="P:proteolysis"/>
    <property type="evidence" value="ECO:0007669"/>
    <property type="project" value="InterPro"/>
</dbReference>
<dbReference type="PANTHER" id="PTHR12147">
    <property type="entry name" value="METALLOPEPTIDASE M28 FAMILY MEMBER"/>
    <property type="match status" value="1"/>
</dbReference>
<accession>A0A1H4C632</accession>
<evidence type="ECO:0000313" key="3">
    <source>
        <dbReference type="Proteomes" id="UP000198846"/>
    </source>
</evidence>
<dbReference type="Gene3D" id="3.40.630.10">
    <property type="entry name" value="Zn peptidases"/>
    <property type="match status" value="1"/>
</dbReference>
<dbReference type="CDD" id="cd05660">
    <property type="entry name" value="M28_like_PA"/>
    <property type="match status" value="1"/>
</dbReference>
<reference evidence="3" key="1">
    <citation type="submission" date="2016-10" db="EMBL/GenBank/DDBJ databases">
        <authorList>
            <person name="Varghese N."/>
            <person name="Submissions S."/>
        </authorList>
    </citation>
    <scope>NUCLEOTIDE SEQUENCE [LARGE SCALE GENOMIC DNA]</scope>
    <source>
        <strain evidence="3">DSM 23842</strain>
    </source>
</reference>
<dbReference type="Proteomes" id="UP000198846">
    <property type="component" value="Unassembled WGS sequence"/>
</dbReference>
<dbReference type="PROSITE" id="PS51257">
    <property type="entry name" value="PROKAR_LIPOPROTEIN"/>
    <property type="match status" value="1"/>
</dbReference>
<name>A0A1H4C632_BIZPA</name>
<dbReference type="InterPro" id="IPR007484">
    <property type="entry name" value="Peptidase_M28"/>
</dbReference>
<dbReference type="EMBL" id="FNQK01000018">
    <property type="protein sequence ID" value="SEA55844.1"/>
    <property type="molecule type" value="Genomic_DNA"/>
</dbReference>
<evidence type="ECO:0000313" key="2">
    <source>
        <dbReference type="EMBL" id="SEA55844.1"/>
    </source>
</evidence>
<gene>
    <name evidence="2" type="ORF">SAMN04487990_11826</name>
</gene>
<proteinExistence type="predicted"/>
<dbReference type="InterPro" id="IPR045175">
    <property type="entry name" value="M28_fam"/>
</dbReference>
<evidence type="ECO:0000259" key="1">
    <source>
        <dbReference type="Pfam" id="PF04389"/>
    </source>
</evidence>
<dbReference type="RefSeq" id="WP_092135820.1">
    <property type="nucleotide sequence ID" value="NZ_FNQK01000018.1"/>
</dbReference>
<dbReference type="Pfam" id="PF04389">
    <property type="entry name" value="Peptidase_M28"/>
    <property type="match status" value="1"/>
</dbReference>
<organism evidence="2 3">
    <name type="scientific">Bizionia paragorgiae</name>
    <dbReference type="NCBI Taxonomy" id="283786"/>
    <lineage>
        <taxon>Bacteria</taxon>
        <taxon>Pseudomonadati</taxon>
        <taxon>Bacteroidota</taxon>
        <taxon>Flavobacteriia</taxon>
        <taxon>Flavobacteriales</taxon>
        <taxon>Flavobacteriaceae</taxon>
        <taxon>Bizionia</taxon>
    </lineage>
</organism>
<feature type="domain" description="Peptidase M28" evidence="1">
    <location>
        <begin position="117"/>
        <end position="327"/>
    </location>
</feature>
<dbReference type="STRING" id="283786.SAMN04487990_11826"/>
<sequence>MKSFILLSAFTLIGSCATTKYSTKIDNLKNSIQVNDSTAIATYANTISVEELKHNLHTFASKAFEGRKVGEPGQLKASAFLKEFYKTQHILPAVGDSTYYQTVPQSFLPQGVNSSANVVAYIKGSKVPEELIIISGHLDHMGVENDSIHFGADDNGSGTVAMLAIAKAFKQAQSAGYPPKRSLVFLHLTAEEIGLYGSRYYVSNPIFSLENTMANLNIDMIGRIDEKHKNNPNYIYLIGADRLSKHLHFTSEKINAMFTNLELDYTFNDEEDTNQYYYRSDHYNFAKHNIPVIFYFNGEHNDYHKPTDTPDKIDYRLLQKRAQLIFATAWQLANQEYHLVHNKDM</sequence>